<dbReference type="PANTHER" id="PTHR24215:SF3">
    <property type="entry name" value="CYSTEINE AND GLYCINE-RICH PROTEIN 2"/>
    <property type="match status" value="1"/>
</dbReference>
<dbReference type="GO" id="GO:0005634">
    <property type="term" value="C:nucleus"/>
    <property type="evidence" value="ECO:0007669"/>
    <property type="project" value="UniProtKB-SubCell"/>
</dbReference>
<keyword evidence="4" id="KW-0677">Repeat</keyword>
<keyword evidence="8" id="KW-0539">Nucleus</keyword>
<dbReference type="GO" id="GO:0060537">
    <property type="term" value="P:muscle tissue development"/>
    <property type="evidence" value="ECO:0007669"/>
    <property type="project" value="TreeGrafter"/>
</dbReference>
<evidence type="ECO:0000256" key="8">
    <source>
        <dbReference type="ARBA" id="ARBA00023242"/>
    </source>
</evidence>
<evidence type="ECO:0000256" key="7">
    <source>
        <dbReference type="ARBA" id="ARBA00023038"/>
    </source>
</evidence>
<dbReference type="Ensembl" id="ENSPTET00000028951.1">
    <property type="protein sequence ID" value="ENSPTEP00000019879.1"/>
    <property type="gene ID" value="ENSPTEG00000021172.1"/>
</dbReference>
<evidence type="ECO:0000256" key="1">
    <source>
        <dbReference type="ARBA" id="ARBA00004123"/>
    </source>
</evidence>
<dbReference type="InterPro" id="IPR001781">
    <property type="entry name" value="Znf_LIM"/>
</dbReference>
<dbReference type="GO" id="GO:0042805">
    <property type="term" value="F:actinin binding"/>
    <property type="evidence" value="ECO:0007669"/>
    <property type="project" value="TreeGrafter"/>
</dbReference>
<dbReference type="GO" id="GO:0046872">
    <property type="term" value="F:metal ion binding"/>
    <property type="evidence" value="ECO:0007669"/>
    <property type="project" value="UniProtKB-KW"/>
</dbReference>
<keyword evidence="5" id="KW-0221">Differentiation</keyword>
<evidence type="ECO:0000256" key="3">
    <source>
        <dbReference type="ARBA" id="ARBA00022723"/>
    </source>
</evidence>
<proteinExistence type="predicted"/>
<dbReference type="FunFam" id="2.10.110.10:FF:000001">
    <property type="entry name" value="Cysteine and glycine-rich protein 1"/>
    <property type="match status" value="1"/>
</dbReference>
<reference evidence="12" key="1">
    <citation type="submission" date="2025-08" db="UniProtKB">
        <authorList>
            <consortium name="Ensembl"/>
        </authorList>
    </citation>
    <scope>IDENTIFICATION</scope>
</reference>
<reference evidence="12" key="2">
    <citation type="submission" date="2025-09" db="UniProtKB">
        <authorList>
            <consortium name="Ensembl"/>
        </authorList>
    </citation>
    <scope>IDENTIFICATION</scope>
</reference>
<dbReference type="Gene3D" id="2.10.110.10">
    <property type="entry name" value="Cysteine Rich Protein"/>
    <property type="match status" value="1"/>
</dbReference>
<accession>A0A8C9LQL6</accession>
<dbReference type="AlphaFoldDB" id="A0A8C9LQL6"/>
<keyword evidence="13" id="KW-1185">Reference proteome</keyword>
<evidence type="ECO:0000256" key="10">
    <source>
        <dbReference type="ARBA" id="ARBA00044322"/>
    </source>
</evidence>
<keyword evidence="6" id="KW-0862">Zinc</keyword>
<feature type="domain" description="LIM zinc-binding" evidence="11">
    <location>
        <begin position="32"/>
        <end position="59"/>
    </location>
</feature>
<organism evidence="12 13">
    <name type="scientific">Piliocolobus tephrosceles</name>
    <name type="common">Ugandan red Colobus</name>
    <dbReference type="NCBI Taxonomy" id="591936"/>
    <lineage>
        <taxon>Eukaryota</taxon>
        <taxon>Metazoa</taxon>
        <taxon>Chordata</taxon>
        <taxon>Craniata</taxon>
        <taxon>Vertebrata</taxon>
        <taxon>Euteleostomi</taxon>
        <taxon>Mammalia</taxon>
        <taxon>Eutheria</taxon>
        <taxon>Euarchontoglires</taxon>
        <taxon>Primates</taxon>
        <taxon>Haplorrhini</taxon>
        <taxon>Catarrhini</taxon>
        <taxon>Cercopithecidae</taxon>
        <taxon>Colobinae</taxon>
        <taxon>Piliocolobus</taxon>
    </lineage>
</organism>
<protein>
    <recommendedName>
        <fullName evidence="9">Cysteine and glycine-rich protein 2</fullName>
    </recommendedName>
    <alternativeName>
        <fullName evidence="10">Cysteine-rich protein 2</fullName>
    </alternativeName>
</protein>
<evidence type="ECO:0000313" key="12">
    <source>
        <dbReference type="Ensembl" id="ENSPTEP00000019879.1"/>
    </source>
</evidence>
<evidence type="ECO:0000256" key="6">
    <source>
        <dbReference type="ARBA" id="ARBA00022833"/>
    </source>
</evidence>
<evidence type="ECO:0000256" key="5">
    <source>
        <dbReference type="ARBA" id="ARBA00022782"/>
    </source>
</evidence>
<sequence length="120" mass="13158">ILFWGGGRTLALLPRLECSAPHLVHAPASDSMVCRKNLKSTTVATHDEEIYCKSCYGKKYGPKGYGYGQGTGTLNMARGWVLRTLESPGTKTVSDVQSMGRVLNQQLRLKKVKSIVKDAM</sequence>
<dbReference type="Pfam" id="PF00412">
    <property type="entry name" value="LIM"/>
    <property type="match status" value="1"/>
</dbReference>
<name>A0A8C9LQL6_9PRIM</name>
<keyword evidence="3" id="KW-0479">Metal-binding</keyword>
<evidence type="ECO:0000256" key="4">
    <source>
        <dbReference type="ARBA" id="ARBA00022737"/>
    </source>
</evidence>
<dbReference type="PANTHER" id="PTHR24215">
    <property type="entry name" value="RHO-GTPASE-ACTIVATING PROTEIN LRG1"/>
    <property type="match status" value="1"/>
</dbReference>
<dbReference type="GO" id="GO:0008307">
    <property type="term" value="F:structural constituent of muscle"/>
    <property type="evidence" value="ECO:0007669"/>
    <property type="project" value="TreeGrafter"/>
</dbReference>
<dbReference type="GO" id="GO:0045214">
    <property type="term" value="P:sarcomere organization"/>
    <property type="evidence" value="ECO:0007669"/>
    <property type="project" value="TreeGrafter"/>
</dbReference>
<evidence type="ECO:0000256" key="9">
    <source>
        <dbReference type="ARBA" id="ARBA00044161"/>
    </source>
</evidence>
<evidence type="ECO:0000259" key="11">
    <source>
        <dbReference type="Pfam" id="PF00412"/>
    </source>
</evidence>
<evidence type="ECO:0000313" key="13">
    <source>
        <dbReference type="Proteomes" id="UP000694416"/>
    </source>
</evidence>
<dbReference type="Proteomes" id="UP000694416">
    <property type="component" value="Unplaced"/>
</dbReference>
<keyword evidence="2" id="KW-0217">Developmental protein</keyword>
<dbReference type="GO" id="GO:0030018">
    <property type="term" value="C:Z disc"/>
    <property type="evidence" value="ECO:0007669"/>
    <property type="project" value="TreeGrafter"/>
</dbReference>
<dbReference type="SUPFAM" id="SSF57716">
    <property type="entry name" value="Glucocorticoid receptor-like (DNA-binding domain)"/>
    <property type="match status" value="1"/>
</dbReference>
<keyword evidence="7" id="KW-0440">LIM domain</keyword>
<comment type="subcellular location">
    <subcellularLocation>
        <location evidence="1">Nucleus</location>
    </subcellularLocation>
</comment>
<evidence type="ECO:0000256" key="2">
    <source>
        <dbReference type="ARBA" id="ARBA00022473"/>
    </source>
</evidence>